<dbReference type="PANTHER" id="PTHR40661:SF1">
    <property type="entry name" value="HTH CRO_C1-TYPE DOMAIN-CONTAINING PROTEIN"/>
    <property type="match status" value="1"/>
</dbReference>
<dbReference type="Pfam" id="PF01381">
    <property type="entry name" value="HTH_3"/>
    <property type="match status" value="1"/>
</dbReference>
<keyword evidence="2" id="KW-0238">DNA-binding</keyword>
<dbReference type="InterPro" id="IPR036286">
    <property type="entry name" value="LexA/Signal_pep-like_sf"/>
</dbReference>
<proteinExistence type="predicted"/>
<name>A0A2K9P418_9FIRM</name>
<dbReference type="InterPro" id="IPR010982">
    <property type="entry name" value="Lambda_DNA-bd_dom_sf"/>
</dbReference>
<evidence type="ECO:0000259" key="4">
    <source>
        <dbReference type="PROSITE" id="PS50943"/>
    </source>
</evidence>
<keyword evidence="6" id="KW-1185">Reference proteome</keyword>
<dbReference type="CDD" id="cd06529">
    <property type="entry name" value="S24_LexA-like"/>
    <property type="match status" value="1"/>
</dbReference>
<dbReference type="Gene3D" id="2.10.109.10">
    <property type="entry name" value="Umud Fragment, subunit A"/>
    <property type="match status" value="1"/>
</dbReference>
<sequence>MANKNLSKKLKQARYNSGLSQKQVYEKFGIKQARFSAWENGISEPDVKTFLELCREYNIDDVYSFFCDANTEYNKFKYNTELNLAITKLREISRDPENFEAVLNCLNYEYNKYLDKRVIKFHNRMRPIPVYMQPAAAGLGNYITDDDMEVMELPAPPEADAGIRISGDSMEPDICDGEIVYIKYMPHIGFGDIGIFLYNGDAYCKKLDKINGRPCLTSINPRYTPIFFNDSEPIYTFGKVIL</sequence>
<evidence type="ECO:0000256" key="1">
    <source>
        <dbReference type="ARBA" id="ARBA00023015"/>
    </source>
</evidence>
<dbReference type="OrthoDB" id="2475196at2"/>
<dbReference type="GO" id="GO:0003677">
    <property type="term" value="F:DNA binding"/>
    <property type="evidence" value="ECO:0007669"/>
    <property type="project" value="UniProtKB-KW"/>
</dbReference>
<dbReference type="RefSeq" id="WP_158648934.1">
    <property type="nucleotide sequence ID" value="NZ_CP020991.1"/>
</dbReference>
<dbReference type="EMBL" id="CP020991">
    <property type="protein sequence ID" value="AUO19569.1"/>
    <property type="molecule type" value="Genomic_DNA"/>
</dbReference>
<dbReference type="PROSITE" id="PS50943">
    <property type="entry name" value="HTH_CROC1"/>
    <property type="match status" value="1"/>
</dbReference>
<dbReference type="KEGG" id="mpec:B9O19_01408"/>
<evidence type="ECO:0000256" key="2">
    <source>
        <dbReference type="ARBA" id="ARBA00023125"/>
    </source>
</evidence>
<protein>
    <submittedName>
        <fullName evidence="5">Transcriptional regulator, XRE family</fullName>
    </submittedName>
</protein>
<dbReference type="GeneID" id="98062808"/>
<dbReference type="SUPFAM" id="SSF47413">
    <property type="entry name" value="lambda repressor-like DNA-binding domains"/>
    <property type="match status" value="1"/>
</dbReference>
<organism evidence="5 6">
    <name type="scientific">Monoglobus pectinilyticus</name>
    <dbReference type="NCBI Taxonomy" id="1981510"/>
    <lineage>
        <taxon>Bacteria</taxon>
        <taxon>Bacillati</taxon>
        <taxon>Bacillota</taxon>
        <taxon>Clostridia</taxon>
        <taxon>Monoglobales</taxon>
        <taxon>Monoglobaceae</taxon>
        <taxon>Monoglobus</taxon>
    </lineage>
</organism>
<dbReference type="Pfam" id="PF00717">
    <property type="entry name" value="Peptidase_S24"/>
    <property type="match status" value="1"/>
</dbReference>
<gene>
    <name evidence="5" type="ORF">B9O19_01408</name>
</gene>
<evidence type="ECO:0000313" key="6">
    <source>
        <dbReference type="Proteomes" id="UP000235589"/>
    </source>
</evidence>
<dbReference type="InterPro" id="IPR039418">
    <property type="entry name" value="LexA-like"/>
</dbReference>
<dbReference type="InterPro" id="IPR001387">
    <property type="entry name" value="Cro/C1-type_HTH"/>
</dbReference>
<feature type="domain" description="HTH cro/C1-type" evidence="4">
    <location>
        <begin position="10"/>
        <end position="64"/>
    </location>
</feature>
<evidence type="ECO:0000313" key="5">
    <source>
        <dbReference type="EMBL" id="AUO19569.1"/>
    </source>
</evidence>
<dbReference type="SUPFAM" id="SSF51306">
    <property type="entry name" value="LexA/Signal peptidase"/>
    <property type="match status" value="1"/>
</dbReference>
<keyword evidence="1" id="KW-0805">Transcription regulation</keyword>
<dbReference type="Proteomes" id="UP000235589">
    <property type="component" value="Chromosome"/>
</dbReference>
<evidence type="ECO:0000256" key="3">
    <source>
        <dbReference type="ARBA" id="ARBA00023163"/>
    </source>
</evidence>
<dbReference type="CDD" id="cd00093">
    <property type="entry name" value="HTH_XRE"/>
    <property type="match status" value="1"/>
</dbReference>
<dbReference type="PANTHER" id="PTHR40661">
    <property type="match status" value="1"/>
</dbReference>
<dbReference type="Gene3D" id="1.10.260.40">
    <property type="entry name" value="lambda repressor-like DNA-binding domains"/>
    <property type="match status" value="1"/>
</dbReference>
<reference evidence="5 6" key="1">
    <citation type="submission" date="2017-04" db="EMBL/GenBank/DDBJ databases">
        <title>Monoglobus pectinilyticus 14 draft genome.</title>
        <authorList>
            <person name="Kim C."/>
            <person name="Rosendale D.I."/>
            <person name="Kelly W.J."/>
            <person name="Tannock G.W."/>
            <person name="Patchett M.L."/>
            <person name="Jordens J.Z."/>
        </authorList>
    </citation>
    <scope>NUCLEOTIDE SEQUENCE [LARGE SCALE GENOMIC DNA]</scope>
    <source>
        <strain evidence="5 6">14</strain>
    </source>
</reference>
<dbReference type="AlphaFoldDB" id="A0A2K9P418"/>
<dbReference type="InterPro" id="IPR015927">
    <property type="entry name" value="Peptidase_S24_S26A/B/C"/>
</dbReference>
<accession>A0A2K9P418</accession>
<keyword evidence="3" id="KW-0804">Transcription</keyword>
<dbReference type="SMART" id="SM00530">
    <property type="entry name" value="HTH_XRE"/>
    <property type="match status" value="1"/>
</dbReference>